<proteinExistence type="inferred from homology"/>
<name>A0A645DR31_9ZZZZ</name>
<sequence>MAINKIILKIQEEASQEVAELLAAAKNKAAASSNKINDAAMAKVEEIKELSEVDAVEVARRQLLIAELEARKNTLDRKRKVIEEVFTQAENELANLPQDKWEKLIISTVLNASETGTEKLCVPLADIEKYKSGLLAKINAALVKAGKKGELTLAEETAKFAGGVLLIGQNSDFDGSFETILREVRRKSEREVASLLFGAEVN</sequence>
<reference evidence="5" key="1">
    <citation type="submission" date="2019-08" db="EMBL/GenBank/DDBJ databases">
        <authorList>
            <person name="Kucharzyk K."/>
            <person name="Murdoch R.W."/>
            <person name="Higgins S."/>
            <person name="Loffler F."/>
        </authorList>
    </citation>
    <scope>NUCLEOTIDE SEQUENCE</scope>
</reference>
<dbReference type="InterPro" id="IPR002842">
    <property type="entry name" value="ATPase_V1_Esu"/>
</dbReference>
<evidence type="ECO:0000313" key="5">
    <source>
        <dbReference type="EMBL" id="MPM90942.1"/>
    </source>
</evidence>
<dbReference type="AlphaFoldDB" id="A0A645DR31"/>
<evidence type="ECO:0000256" key="3">
    <source>
        <dbReference type="ARBA" id="ARBA00023065"/>
    </source>
</evidence>
<feature type="coiled-coil region" evidence="4">
    <location>
        <begin position="65"/>
        <end position="92"/>
    </location>
</feature>
<dbReference type="Gene3D" id="3.30.2320.30">
    <property type="entry name" value="ATP synthase, E subunit, C-terminal"/>
    <property type="match status" value="1"/>
</dbReference>
<evidence type="ECO:0000256" key="1">
    <source>
        <dbReference type="ARBA" id="ARBA00005901"/>
    </source>
</evidence>
<dbReference type="InterPro" id="IPR038495">
    <property type="entry name" value="ATPase_E_C"/>
</dbReference>
<evidence type="ECO:0000256" key="2">
    <source>
        <dbReference type="ARBA" id="ARBA00022448"/>
    </source>
</evidence>
<dbReference type="EMBL" id="VSSQ01038072">
    <property type="protein sequence ID" value="MPM90942.1"/>
    <property type="molecule type" value="Genomic_DNA"/>
</dbReference>
<evidence type="ECO:0000256" key="4">
    <source>
        <dbReference type="SAM" id="Coils"/>
    </source>
</evidence>
<keyword evidence="4" id="KW-0175">Coiled coil</keyword>
<comment type="similarity">
    <text evidence="1">Belongs to the V-ATPase E subunit family.</text>
</comment>
<dbReference type="GO" id="GO:0046961">
    <property type="term" value="F:proton-transporting ATPase activity, rotational mechanism"/>
    <property type="evidence" value="ECO:0007669"/>
    <property type="project" value="InterPro"/>
</dbReference>
<organism evidence="5">
    <name type="scientific">bioreactor metagenome</name>
    <dbReference type="NCBI Taxonomy" id="1076179"/>
    <lineage>
        <taxon>unclassified sequences</taxon>
        <taxon>metagenomes</taxon>
        <taxon>ecological metagenomes</taxon>
    </lineage>
</organism>
<dbReference type="Pfam" id="PF01991">
    <property type="entry name" value="vATP-synt_E"/>
    <property type="match status" value="1"/>
</dbReference>
<dbReference type="GO" id="GO:0033178">
    <property type="term" value="C:proton-transporting two-sector ATPase complex, catalytic domain"/>
    <property type="evidence" value="ECO:0007669"/>
    <property type="project" value="InterPro"/>
</dbReference>
<keyword evidence="3" id="KW-0406">Ion transport</keyword>
<accession>A0A645DR31</accession>
<comment type="caution">
    <text evidence="5">The sequence shown here is derived from an EMBL/GenBank/DDBJ whole genome shotgun (WGS) entry which is preliminary data.</text>
</comment>
<gene>
    <name evidence="5" type="primary">atpE_48</name>
    <name evidence="5" type="ORF">SDC9_138065</name>
</gene>
<dbReference type="SUPFAM" id="SSF160527">
    <property type="entry name" value="V-type ATPase subunit E-like"/>
    <property type="match status" value="1"/>
</dbReference>
<protein>
    <submittedName>
        <fullName evidence="5">V-type proton ATPase subunit E</fullName>
    </submittedName>
</protein>
<keyword evidence="2" id="KW-0813">Transport</keyword>